<protein>
    <submittedName>
        <fullName evidence="1">Uncharacterized protein</fullName>
    </submittedName>
</protein>
<comment type="caution">
    <text evidence="1">The sequence shown here is derived from an EMBL/GenBank/DDBJ whole genome shotgun (WGS) entry which is preliminary data.</text>
</comment>
<dbReference type="OrthoDB" id="886255at2"/>
<sequence length="78" mass="9167">MKAQTQIIDGYWGLLSNLNPDLKLKLIERLSKSIHQDLTARRNKFEKSFGAWKDSKDAEEIISEIRNARNFNREIESF</sequence>
<evidence type="ECO:0000313" key="1">
    <source>
        <dbReference type="EMBL" id="PZX19289.1"/>
    </source>
</evidence>
<gene>
    <name evidence="1" type="ORF">LX69_00958</name>
</gene>
<reference evidence="1 2" key="1">
    <citation type="submission" date="2018-06" db="EMBL/GenBank/DDBJ databases">
        <title>Genomic Encyclopedia of Archaeal and Bacterial Type Strains, Phase II (KMG-II): from individual species to whole genera.</title>
        <authorList>
            <person name="Goeker M."/>
        </authorList>
    </citation>
    <scope>NUCLEOTIDE SEQUENCE [LARGE SCALE GENOMIC DNA]</scope>
    <source>
        <strain evidence="1 2">DSM 6779</strain>
    </source>
</reference>
<dbReference type="RefSeq" id="WP_111444667.1">
    <property type="nucleotide sequence ID" value="NZ_QKZK01000005.1"/>
</dbReference>
<keyword evidence="2" id="KW-1185">Reference proteome</keyword>
<dbReference type="Proteomes" id="UP000249239">
    <property type="component" value="Unassembled WGS sequence"/>
</dbReference>
<dbReference type="EMBL" id="QKZK01000005">
    <property type="protein sequence ID" value="PZX19289.1"/>
    <property type="molecule type" value="Genomic_DNA"/>
</dbReference>
<dbReference type="AlphaFoldDB" id="A0A2W7QBY9"/>
<organism evidence="1 2">
    <name type="scientific">Breznakibacter xylanolyticus</name>
    <dbReference type="NCBI Taxonomy" id="990"/>
    <lineage>
        <taxon>Bacteria</taxon>
        <taxon>Pseudomonadati</taxon>
        <taxon>Bacteroidota</taxon>
        <taxon>Bacteroidia</taxon>
        <taxon>Marinilabiliales</taxon>
        <taxon>Marinilabiliaceae</taxon>
        <taxon>Breznakibacter</taxon>
    </lineage>
</organism>
<name>A0A2W7QBY9_9BACT</name>
<accession>A0A2W7QBY9</accession>
<evidence type="ECO:0000313" key="2">
    <source>
        <dbReference type="Proteomes" id="UP000249239"/>
    </source>
</evidence>
<proteinExistence type="predicted"/>